<comment type="caution">
    <text evidence="19">The sequence shown here is derived from an EMBL/GenBank/DDBJ whole genome shotgun (WGS) entry which is preliminary data.</text>
</comment>
<reference evidence="19" key="1">
    <citation type="submission" date="2021-03" db="EMBL/GenBank/DDBJ databases">
        <authorList>
            <person name="Palmer J.M."/>
        </authorList>
    </citation>
    <scope>NUCLEOTIDE SEQUENCE</scope>
    <source>
        <strain evidence="19">ARV_011</strain>
    </source>
</reference>
<keyword evidence="8" id="KW-0547">Nucleotide-binding</keyword>
<keyword evidence="10" id="KW-0067">ATP-binding</keyword>
<keyword evidence="20" id="KW-1185">Reference proteome</keyword>
<comment type="function">
    <text evidence="3">Condenses 4-methyl-5-(beta-hydroxyethyl)thiazole monophosphate (THZ-P) and 2-methyl-4-amino-5-hydroxymethyl pyrimidine pyrophosphate (HMP-PP) to form thiamine monophosphate (TMP).</text>
</comment>
<dbReference type="Proteomes" id="UP000790833">
    <property type="component" value="Unassembled WGS sequence"/>
</dbReference>
<dbReference type="SUPFAM" id="SSF53613">
    <property type="entry name" value="Ribokinase-like"/>
    <property type="match status" value="1"/>
</dbReference>
<dbReference type="Pfam" id="PF02581">
    <property type="entry name" value="TMP-TENI"/>
    <property type="match status" value="1"/>
</dbReference>
<dbReference type="GO" id="GO:0000287">
    <property type="term" value="F:magnesium ion binding"/>
    <property type="evidence" value="ECO:0007669"/>
    <property type="project" value="InterPro"/>
</dbReference>
<evidence type="ECO:0000256" key="8">
    <source>
        <dbReference type="ARBA" id="ARBA00022741"/>
    </source>
</evidence>
<dbReference type="PANTHER" id="PTHR20857">
    <property type="entry name" value="THIAMINE-PHOSPHATE PYROPHOSPHORYLASE"/>
    <property type="match status" value="1"/>
</dbReference>
<dbReference type="HAMAP" id="MF_00228">
    <property type="entry name" value="Thz_kinase"/>
    <property type="match status" value="1"/>
</dbReference>
<comment type="catalytic activity">
    <reaction evidence="1">
        <text>5-(2-hydroxyethyl)-4-methylthiazole + ATP = 4-methyl-5-(2-phosphooxyethyl)-thiazole + ADP + H(+)</text>
        <dbReference type="Rhea" id="RHEA:24212"/>
        <dbReference type="ChEBI" id="CHEBI:15378"/>
        <dbReference type="ChEBI" id="CHEBI:17957"/>
        <dbReference type="ChEBI" id="CHEBI:30616"/>
        <dbReference type="ChEBI" id="CHEBI:58296"/>
        <dbReference type="ChEBI" id="CHEBI:456216"/>
        <dbReference type="EC" id="2.7.1.50"/>
    </reaction>
</comment>
<dbReference type="RefSeq" id="XP_043046885.1">
    <property type="nucleotide sequence ID" value="XM_043194257.1"/>
</dbReference>
<dbReference type="PANTHER" id="PTHR20857:SF23">
    <property type="entry name" value="THIAMINE BIOSYNTHETIC BIFUNCTIONAL ENZYME"/>
    <property type="match status" value="1"/>
</dbReference>
<dbReference type="CDD" id="cd00564">
    <property type="entry name" value="TMP_TenI"/>
    <property type="match status" value="1"/>
</dbReference>
<feature type="domain" description="Thiamine phosphate synthase/TenI" evidence="18">
    <location>
        <begin position="10"/>
        <end position="211"/>
    </location>
</feature>
<evidence type="ECO:0000256" key="11">
    <source>
        <dbReference type="ARBA" id="ARBA00022842"/>
    </source>
</evidence>
<sequence>MDKASVDYTLYLVTDSTMIPANKTFLDQVSQAIDNGVTLVQLREKSLLTLDFINRAKETLQLCRKKGIPLIINDRVDVALAVDADGVHVGQDDMPATLVRKLIGPDKILGLSCGIPLEMEKAIEEGVVDYVGFGAMFPTKTKKDIKLDRFGQGPIGIRRLLRTLEKHNSSSERKIKCVAIGGINQSNAAKVLYQLNTPTQKVDGLAVVSCIMAAPDAAKATKDLIQIIHTPAPWTQALTITKEEPQSLENKIKTVTAKSPLVHHITNGVVKNFSANVTLAIGASPIMSEFGDEYEEFASTIDNICLVLNIGTPSPEMMNLFKHALQTYNKYGRMILLDPVACGATQARLNVVKELLNYGQVNVIKGNIGEISGILKLTSTYKQANGNEEEVLMKGVDSIAQLNEDDIISTGKQVSKDFKVVVVISGPINYVIHQDRYKSIPGGHPLMGTVTGTGCSLGSTIGSFIGAQADGRNKDKFDVYEAVIGAVELYNKAGREAAEEAKGSGTFMVKFIDKLFENTHNI</sequence>
<dbReference type="NCBIfam" id="NF006830">
    <property type="entry name" value="PRK09355.1"/>
    <property type="match status" value="1"/>
</dbReference>
<evidence type="ECO:0000256" key="13">
    <source>
        <dbReference type="ARBA" id="ARBA00047334"/>
    </source>
</evidence>
<keyword evidence="11" id="KW-0460">Magnesium</keyword>
<dbReference type="FunFam" id="3.20.20.70:FF:000104">
    <property type="entry name" value="Thiamine biosynthetic bifunctional enzyme"/>
    <property type="match status" value="1"/>
</dbReference>
<comment type="pathway">
    <text evidence="5">Cofactor biosynthesis; thiamine diphosphate biosynthesis; thiamine phosphate from 4-amino-2-methyl-5-diphosphomethylpyrimidine and 4-methyl-5-(2-phosphoethyl)-thiazole: step 1/1.</text>
</comment>
<keyword evidence="7" id="KW-0479">Metal-binding</keyword>
<gene>
    <name evidence="19" type="ORF">KQ657_003538</name>
</gene>
<protein>
    <recommendedName>
        <fullName evidence="18">Thiamine phosphate synthase/TenI domain-containing protein</fullName>
    </recommendedName>
</protein>
<dbReference type="InterPro" id="IPR029056">
    <property type="entry name" value="Ribokinase-like"/>
</dbReference>
<dbReference type="GO" id="GO:0004789">
    <property type="term" value="F:thiamine-phosphate diphosphorylase activity"/>
    <property type="evidence" value="ECO:0007669"/>
    <property type="project" value="UniProtKB-EC"/>
</dbReference>
<evidence type="ECO:0000256" key="5">
    <source>
        <dbReference type="ARBA" id="ARBA00005165"/>
    </source>
</evidence>
<comment type="pathway">
    <text evidence="4">Cofactor biosynthesis; thiamine diphosphate biosynthesis; 4-methyl-5-(2-phosphoethyl)-thiazole from 5-(2-hydroxyethyl)-4-methylthiazole: step 1/1.</text>
</comment>
<evidence type="ECO:0000256" key="17">
    <source>
        <dbReference type="ARBA" id="ARBA00061283"/>
    </source>
</evidence>
<evidence type="ECO:0000256" key="7">
    <source>
        <dbReference type="ARBA" id="ARBA00022723"/>
    </source>
</evidence>
<evidence type="ECO:0000256" key="14">
    <source>
        <dbReference type="ARBA" id="ARBA00047851"/>
    </source>
</evidence>
<evidence type="ECO:0000256" key="6">
    <source>
        <dbReference type="ARBA" id="ARBA00022679"/>
    </source>
</evidence>
<evidence type="ECO:0000256" key="4">
    <source>
        <dbReference type="ARBA" id="ARBA00004868"/>
    </source>
</evidence>
<evidence type="ECO:0000256" key="3">
    <source>
        <dbReference type="ARBA" id="ARBA00003814"/>
    </source>
</evidence>
<dbReference type="HAMAP" id="MF_00097">
    <property type="entry name" value="TMP_synthase"/>
    <property type="match status" value="1"/>
</dbReference>
<keyword evidence="12" id="KW-0784">Thiamine biosynthesis</keyword>
<comment type="similarity">
    <text evidence="17">In the N-terminal section; belongs to the thiamine-phosphate synthase family.</text>
</comment>
<dbReference type="Gene3D" id="3.20.20.70">
    <property type="entry name" value="Aldolase class I"/>
    <property type="match status" value="1"/>
</dbReference>
<dbReference type="SUPFAM" id="SSF51391">
    <property type="entry name" value="Thiamin phosphate synthase"/>
    <property type="match status" value="1"/>
</dbReference>
<organism evidence="19 20">
    <name type="scientific">Scheffersomyces spartinae</name>
    <dbReference type="NCBI Taxonomy" id="45513"/>
    <lineage>
        <taxon>Eukaryota</taxon>
        <taxon>Fungi</taxon>
        <taxon>Dikarya</taxon>
        <taxon>Ascomycota</taxon>
        <taxon>Saccharomycotina</taxon>
        <taxon>Pichiomycetes</taxon>
        <taxon>Debaryomycetaceae</taxon>
        <taxon>Scheffersomyces</taxon>
    </lineage>
</organism>
<dbReference type="InterPro" id="IPR036206">
    <property type="entry name" value="ThiamineP_synth_sf"/>
</dbReference>
<proteinExistence type="inferred from homology"/>
<dbReference type="Pfam" id="PF02110">
    <property type="entry name" value="HK"/>
    <property type="match status" value="1"/>
</dbReference>
<accession>A0A9P8AFW5</accession>
<dbReference type="CDD" id="cd01170">
    <property type="entry name" value="THZ_kinase"/>
    <property type="match status" value="1"/>
</dbReference>
<evidence type="ECO:0000256" key="16">
    <source>
        <dbReference type="ARBA" id="ARBA00061146"/>
    </source>
</evidence>
<evidence type="ECO:0000256" key="9">
    <source>
        <dbReference type="ARBA" id="ARBA00022777"/>
    </source>
</evidence>
<comment type="catalytic activity">
    <reaction evidence="14">
        <text>2-(2-carboxy-4-methylthiazol-5-yl)ethyl phosphate + 4-amino-2-methyl-5-(diphosphooxymethyl)pyrimidine + 2 H(+) = thiamine phosphate + CO2 + diphosphate</text>
        <dbReference type="Rhea" id="RHEA:47848"/>
        <dbReference type="ChEBI" id="CHEBI:15378"/>
        <dbReference type="ChEBI" id="CHEBI:16526"/>
        <dbReference type="ChEBI" id="CHEBI:33019"/>
        <dbReference type="ChEBI" id="CHEBI:37575"/>
        <dbReference type="ChEBI" id="CHEBI:57841"/>
        <dbReference type="ChEBI" id="CHEBI:62890"/>
        <dbReference type="EC" id="2.5.1.3"/>
    </reaction>
</comment>
<dbReference type="GO" id="GO:0009228">
    <property type="term" value="P:thiamine biosynthetic process"/>
    <property type="evidence" value="ECO:0007669"/>
    <property type="project" value="UniProtKB-KW"/>
</dbReference>
<evidence type="ECO:0000256" key="2">
    <source>
        <dbReference type="ARBA" id="ARBA00001946"/>
    </source>
</evidence>
<evidence type="ECO:0000313" key="19">
    <source>
        <dbReference type="EMBL" id="KAG7191333.1"/>
    </source>
</evidence>
<dbReference type="InterPro" id="IPR000417">
    <property type="entry name" value="Hyethyz_kinase"/>
</dbReference>
<dbReference type="Gene3D" id="3.40.1190.20">
    <property type="match status" value="1"/>
</dbReference>
<dbReference type="InterPro" id="IPR022998">
    <property type="entry name" value="ThiamineP_synth_TenI"/>
</dbReference>
<dbReference type="InterPro" id="IPR034291">
    <property type="entry name" value="TMP_synthase"/>
</dbReference>
<keyword evidence="9" id="KW-0418">Kinase</keyword>
<dbReference type="PRINTS" id="PR01099">
    <property type="entry name" value="HYETHTZKNASE"/>
</dbReference>
<comment type="catalytic activity">
    <reaction evidence="15">
        <text>2-[(2R,5Z)-2-carboxy-4-methylthiazol-5(2H)-ylidene]ethyl phosphate + 4-amino-2-methyl-5-(diphosphooxymethyl)pyrimidine + 2 H(+) = thiamine phosphate + CO2 + diphosphate</text>
        <dbReference type="Rhea" id="RHEA:47844"/>
        <dbReference type="ChEBI" id="CHEBI:15378"/>
        <dbReference type="ChEBI" id="CHEBI:16526"/>
        <dbReference type="ChEBI" id="CHEBI:33019"/>
        <dbReference type="ChEBI" id="CHEBI:37575"/>
        <dbReference type="ChEBI" id="CHEBI:57841"/>
        <dbReference type="ChEBI" id="CHEBI:62899"/>
        <dbReference type="EC" id="2.5.1.3"/>
    </reaction>
</comment>
<comment type="cofactor">
    <cofactor evidence="2">
        <name>Mg(2+)</name>
        <dbReference type="ChEBI" id="CHEBI:18420"/>
    </cofactor>
</comment>
<evidence type="ECO:0000256" key="10">
    <source>
        <dbReference type="ARBA" id="ARBA00022840"/>
    </source>
</evidence>
<evidence type="ECO:0000313" key="20">
    <source>
        <dbReference type="Proteomes" id="UP000790833"/>
    </source>
</evidence>
<dbReference type="GO" id="GO:0005737">
    <property type="term" value="C:cytoplasm"/>
    <property type="evidence" value="ECO:0007669"/>
    <property type="project" value="TreeGrafter"/>
</dbReference>
<evidence type="ECO:0000259" key="18">
    <source>
        <dbReference type="Pfam" id="PF02581"/>
    </source>
</evidence>
<dbReference type="AlphaFoldDB" id="A0A9P8AFW5"/>
<dbReference type="GO" id="GO:0004417">
    <property type="term" value="F:hydroxyethylthiazole kinase activity"/>
    <property type="evidence" value="ECO:0007669"/>
    <property type="project" value="UniProtKB-EC"/>
</dbReference>
<dbReference type="EMBL" id="JAHMUF010000033">
    <property type="protein sequence ID" value="KAG7191333.1"/>
    <property type="molecule type" value="Genomic_DNA"/>
</dbReference>
<comment type="catalytic activity">
    <reaction evidence="13">
        <text>4-methyl-5-(2-phosphooxyethyl)-thiazole + 4-amino-2-methyl-5-(diphosphooxymethyl)pyrimidine + H(+) = thiamine phosphate + diphosphate</text>
        <dbReference type="Rhea" id="RHEA:22328"/>
        <dbReference type="ChEBI" id="CHEBI:15378"/>
        <dbReference type="ChEBI" id="CHEBI:33019"/>
        <dbReference type="ChEBI" id="CHEBI:37575"/>
        <dbReference type="ChEBI" id="CHEBI:57841"/>
        <dbReference type="ChEBI" id="CHEBI:58296"/>
        <dbReference type="EC" id="2.5.1.3"/>
    </reaction>
</comment>
<name>A0A9P8AFW5_9ASCO</name>
<keyword evidence="6" id="KW-0808">Transferase</keyword>
<comment type="similarity">
    <text evidence="16">In the C-terminal section; belongs to the Thz kinase family.</text>
</comment>
<evidence type="ECO:0000256" key="12">
    <source>
        <dbReference type="ARBA" id="ARBA00022977"/>
    </source>
</evidence>
<dbReference type="OrthoDB" id="4994at2759"/>
<dbReference type="GeneID" id="66116912"/>
<evidence type="ECO:0000256" key="15">
    <source>
        <dbReference type="ARBA" id="ARBA00047883"/>
    </source>
</evidence>
<evidence type="ECO:0000256" key="1">
    <source>
        <dbReference type="ARBA" id="ARBA00001771"/>
    </source>
</evidence>
<dbReference type="NCBIfam" id="TIGR00693">
    <property type="entry name" value="thiE"/>
    <property type="match status" value="1"/>
</dbReference>
<dbReference type="InterPro" id="IPR013785">
    <property type="entry name" value="Aldolase_TIM"/>
</dbReference>
<dbReference type="GO" id="GO:0005524">
    <property type="term" value="F:ATP binding"/>
    <property type="evidence" value="ECO:0007669"/>
    <property type="project" value="UniProtKB-KW"/>
</dbReference>